<feature type="transmembrane region" description="Helical" evidence="1">
    <location>
        <begin position="44"/>
        <end position="66"/>
    </location>
</feature>
<accession>A0A2G5SNL3</accession>
<gene>
    <name evidence="2" type="primary">Cnig_chr_X.g23114</name>
    <name evidence="2" type="ORF">B9Z55_023114</name>
</gene>
<feature type="transmembrane region" description="Helical" evidence="1">
    <location>
        <begin position="78"/>
        <end position="106"/>
    </location>
</feature>
<keyword evidence="1" id="KW-0812">Transmembrane</keyword>
<comment type="caution">
    <text evidence="2">The sequence shown here is derived from an EMBL/GenBank/DDBJ whole genome shotgun (WGS) entry which is preliminary data.</text>
</comment>
<evidence type="ECO:0000313" key="2">
    <source>
        <dbReference type="EMBL" id="PIC16542.1"/>
    </source>
</evidence>
<keyword evidence="1" id="KW-0472">Membrane</keyword>
<dbReference type="EMBL" id="PDUG01000006">
    <property type="protein sequence ID" value="PIC16542.1"/>
    <property type="molecule type" value="Genomic_DNA"/>
</dbReference>
<dbReference type="Proteomes" id="UP000230233">
    <property type="component" value="Chromosome X"/>
</dbReference>
<organism evidence="2 3">
    <name type="scientific">Caenorhabditis nigoni</name>
    <dbReference type="NCBI Taxonomy" id="1611254"/>
    <lineage>
        <taxon>Eukaryota</taxon>
        <taxon>Metazoa</taxon>
        <taxon>Ecdysozoa</taxon>
        <taxon>Nematoda</taxon>
        <taxon>Chromadorea</taxon>
        <taxon>Rhabditida</taxon>
        <taxon>Rhabditina</taxon>
        <taxon>Rhabditomorpha</taxon>
        <taxon>Rhabditoidea</taxon>
        <taxon>Rhabditidae</taxon>
        <taxon>Peloderinae</taxon>
        <taxon>Caenorhabditis</taxon>
    </lineage>
</organism>
<proteinExistence type="predicted"/>
<reference evidence="3" key="1">
    <citation type="submission" date="2017-10" db="EMBL/GenBank/DDBJ databases">
        <title>Rapid genome shrinkage in a self-fertile nematode reveals novel sperm competition proteins.</title>
        <authorList>
            <person name="Yin D."/>
            <person name="Schwarz E.M."/>
            <person name="Thomas C.G."/>
            <person name="Felde R.L."/>
            <person name="Korf I.F."/>
            <person name="Cutter A.D."/>
            <person name="Schartner C.M."/>
            <person name="Ralston E.J."/>
            <person name="Meyer B.J."/>
            <person name="Haag E.S."/>
        </authorList>
    </citation>
    <scope>NUCLEOTIDE SEQUENCE [LARGE SCALE GENOMIC DNA]</scope>
    <source>
        <strain evidence="3">JU1422</strain>
    </source>
</reference>
<sequence length="147" mass="17192">MYKFFGCMYYNALIFYENVHRIVEAFLILAHILYVTFADDFINSALASLVIYVPAIVLSAIIGYLLSKIYRTIKSKHLRTVFIFCVHIFLFFFPLVPRVLVFFVGWNFQTTFRTFTKIFTADSSCQKRISWGSVSNNRNFLSSWSTT</sequence>
<keyword evidence="3" id="KW-1185">Reference proteome</keyword>
<evidence type="ECO:0000256" key="1">
    <source>
        <dbReference type="SAM" id="Phobius"/>
    </source>
</evidence>
<keyword evidence="1" id="KW-1133">Transmembrane helix</keyword>
<evidence type="ECO:0000313" key="3">
    <source>
        <dbReference type="Proteomes" id="UP000230233"/>
    </source>
</evidence>
<name>A0A2G5SNL3_9PELO</name>
<feature type="transmembrane region" description="Helical" evidence="1">
    <location>
        <begin position="21"/>
        <end position="38"/>
    </location>
</feature>
<protein>
    <submittedName>
        <fullName evidence="2">Uncharacterized protein</fullName>
    </submittedName>
</protein>
<dbReference type="AlphaFoldDB" id="A0A2G5SNL3"/>